<evidence type="ECO:0000256" key="1">
    <source>
        <dbReference type="ARBA" id="ARBA00010699"/>
    </source>
</evidence>
<dbReference type="Pfam" id="PF00551">
    <property type="entry name" value="Formyl_trans_N"/>
    <property type="match status" value="1"/>
</dbReference>
<dbReference type="Proteomes" id="UP000009047">
    <property type="component" value="Chromosome"/>
</dbReference>
<keyword evidence="4 5" id="KW-0648">Protein biosynthesis</keyword>
<dbReference type="InterPro" id="IPR005794">
    <property type="entry name" value="Fmt"/>
</dbReference>
<feature type="binding site" evidence="5">
    <location>
        <begin position="112"/>
        <end position="115"/>
    </location>
    <ligand>
        <name>(6S)-5,6,7,8-tetrahydrofolate</name>
        <dbReference type="ChEBI" id="CHEBI:57453"/>
    </ligand>
</feature>
<accession>E1QDU1</accession>
<keyword evidence="3 5" id="KW-0808">Transferase</keyword>
<evidence type="ECO:0000313" key="8">
    <source>
        <dbReference type="EMBL" id="ADK83727.1"/>
    </source>
</evidence>
<dbReference type="Pfam" id="PF02911">
    <property type="entry name" value="Formyl_trans_C"/>
    <property type="match status" value="1"/>
</dbReference>
<protein>
    <recommendedName>
        <fullName evidence="2 5">Methionyl-tRNA formyltransferase</fullName>
        <ecNumber evidence="2 5">2.1.2.9</ecNumber>
    </recommendedName>
</protein>
<sequence length="318" mass="32940">MTEKSLRLVFMGTPAMAAPSLEAVVAAGHRVELVITQPDRAQGRGRKLTRGAVAAAAEALGLVVAQPATMAELISLTAQARPELVVALAYGRLLPPAVLQIPPLGALNVHFSLLPALRGAAPIQRAVLAGLEQSGASVMFIDEGLDTGDIVLQEPTPIEAQDTAGSLAERLARQGAALLVRAMAQIAAGQAKRRPQDHALASHAPRLTKDEGLIDWARPARQLDCHVRGMDPWPGAFCPTPAGPLRLFGPTLVLPDNQAAPPGLILAPPAAAPNMLTVACGQGALAVGHAQAPGKRRLPAAEFLRGARLAPGQFLCGP</sequence>
<name>E1QDU1_DESB2</name>
<comment type="similarity">
    <text evidence="1 5">Belongs to the Fmt family.</text>
</comment>
<dbReference type="InterPro" id="IPR011034">
    <property type="entry name" value="Formyl_transferase-like_C_sf"/>
</dbReference>
<dbReference type="GO" id="GO:0004479">
    <property type="term" value="F:methionyl-tRNA formyltransferase activity"/>
    <property type="evidence" value="ECO:0007669"/>
    <property type="project" value="UniProtKB-UniRule"/>
</dbReference>
<dbReference type="eggNOG" id="COG0223">
    <property type="taxonomic scope" value="Bacteria"/>
</dbReference>
<reference evidence="8 9" key="1">
    <citation type="journal article" date="2010" name="Stand. Genomic Sci.">
        <title>Complete genome sequence of Desulfarculus baarsii type strain (2st14).</title>
        <authorList>
            <person name="Sun H."/>
            <person name="Spring S."/>
            <person name="Lapidus A."/>
            <person name="Davenport K."/>
            <person name="Del Rio T.G."/>
            <person name="Tice H."/>
            <person name="Nolan M."/>
            <person name="Copeland A."/>
            <person name="Cheng J.F."/>
            <person name="Lucas S."/>
            <person name="Tapia R."/>
            <person name="Goodwin L."/>
            <person name="Pitluck S."/>
            <person name="Ivanova N."/>
            <person name="Pagani I."/>
            <person name="Mavromatis K."/>
            <person name="Ovchinnikova G."/>
            <person name="Pati A."/>
            <person name="Chen A."/>
            <person name="Palaniappan K."/>
            <person name="Hauser L."/>
            <person name="Chang Y.J."/>
            <person name="Jeffries C.D."/>
            <person name="Detter J.C."/>
            <person name="Han C."/>
            <person name="Rohde M."/>
            <person name="Brambilla E."/>
            <person name="Goker M."/>
            <person name="Woyke T."/>
            <person name="Bristow J."/>
            <person name="Eisen J.A."/>
            <person name="Markowitz V."/>
            <person name="Hugenholtz P."/>
            <person name="Kyrpides N.C."/>
            <person name="Klenk H.P."/>
            <person name="Land M."/>
        </authorList>
    </citation>
    <scope>NUCLEOTIDE SEQUENCE [LARGE SCALE GENOMIC DNA]</scope>
    <source>
        <strain evidence="9">ATCC 33931 / DSM 2075 / LMG 7858 / VKM B-1802 / 2st14</strain>
    </source>
</reference>
<dbReference type="HOGENOM" id="CLU_033347_1_1_7"/>
<comment type="function">
    <text evidence="5">Attaches a formyl group to the free amino group of methionyl-tRNA(fMet). The formyl group appears to play a dual role in the initiator identity of N-formylmethionyl-tRNA by promoting its recognition by IF2 and preventing the misappropriation of this tRNA by the elongation apparatus.</text>
</comment>
<dbReference type="OrthoDB" id="9802815at2"/>
<evidence type="ECO:0000256" key="2">
    <source>
        <dbReference type="ARBA" id="ARBA00012261"/>
    </source>
</evidence>
<feature type="domain" description="Formyl transferase N-terminal" evidence="6">
    <location>
        <begin position="7"/>
        <end position="182"/>
    </location>
</feature>
<dbReference type="InterPro" id="IPR041711">
    <property type="entry name" value="Met-tRNA-FMT_N"/>
</dbReference>
<dbReference type="InterPro" id="IPR044135">
    <property type="entry name" value="Met-tRNA-FMT_C"/>
</dbReference>
<dbReference type="PANTHER" id="PTHR11138:SF5">
    <property type="entry name" value="METHIONYL-TRNA FORMYLTRANSFERASE, MITOCHONDRIAL"/>
    <property type="match status" value="1"/>
</dbReference>
<evidence type="ECO:0000259" key="7">
    <source>
        <dbReference type="Pfam" id="PF02911"/>
    </source>
</evidence>
<dbReference type="HAMAP" id="MF_00182">
    <property type="entry name" value="Formyl_trans"/>
    <property type="match status" value="1"/>
</dbReference>
<dbReference type="Gene3D" id="3.40.50.12230">
    <property type="match status" value="1"/>
</dbReference>
<evidence type="ECO:0000256" key="3">
    <source>
        <dbReference type="ARBA" id="ARBA00022679"/>
    </source>
</evidence>
<feature type="domain" description="Formyl transferase C-terminal" evidence="7">
    <location>
        <begin position="206"/>
        <end position="307"/>
    </location>
</feature>
<evidence type="ECO:0000259" key="6">
    <source>
        <dbReference type="Pfam" id="PF00551"/>
    </source>
</evidence>
<keyword evidence="9" id="KW-1185">Reference proteome</keyword>
<dbReference type="CDD" id="cd08704">
    <property type="entry name" value="Met_tRNA_FMT_C"/>
    <property type="match status" value="1"/>
</dbReference>
<gene>
    <name evidence="5" type="primary">fmt</name>
    <name evidence="8" type="ordered locus">Deba_0351</name>
</gene>
<proteinExistence type="inferred from homology"/>
<comment type="catalytic activity">
    <reaction evidence="5">
        <text>L-methionyl-tRNA(fMet) + (6R)-10-formyltetrahydrofolate = N-formyl-L-methionyl-tRNA(fMet) + (6S)-5,6,7,8-tetrahydrofolate + H(+)</text>
        <dbReference type="Rhea" id="RHEA:24380"/>
        <dbReference type="Rhea" id="RHEA-COMP:9952"/>
        <dbReference type="Rhea" id="RHEA-COMP:9953"/>
        <dbReference type="ChEBI" id="CHEBI:15378"/>
        <dbReference type="ChEBI" id="CHEBI:57453"/>
        <dbReference type="ChEBI" id="CHEBI:78530"/>
        <dbReference type="ChEBI" id="CHEBI:78844"/>
        <dbReference type="ChEBI" id="CHEBI:195366"/>
        <dbReference type="EC" id="2.1.2.9"/>
    </reaction>
</comment>
<dbReference type="InterPro" id="IPR005793">
    <property type="entry name" value="Formyl_trans_C"/>
</dbReference>
<dbReference type="CDD" id="cd08646">
    <property type="entry name" value="FMT_core_Met-tRNA-FMT_N"/>
    <property type="match status" value="1"/>
</dbReference>
<dbReference type="GO" id="GO:0005829">
    <property type="term" value="C:cytosol"/>
    <property type="evidence" value="ECO:0007669"/>
    <property type="project" value="TreeGrafter"/>
</dbReference>
<dbReference type="InterPro" id="IPR002376">
    <property type="entry name" value="Formyl_transf_N"/>
</dbReference>
<evidence type="ECO:0000256" key="4">
    <source>
        <dbReference type="ARBA" id="ARBA00022917"/>
    </source>
</evidence>
<dbReference type="STRING" id="644282.Deba_0351"/>
<dbReference type="SUPFAM" id="SSF53328">
    <property type="entry name" value="Formyltransferase"/>
    <property type="match status" value="1"/>
</dbReference>
<dbReference type="SUPFAM" id="SSF50486">
    <property type="entry name" value="FMT C-terminal domain-like"/>
    <property type="match status" value="1"/>
</dbReference>
<dbReference type="EC" id="2.1.2.9" evidence="2 5"/>
<dbReference type="EMBL" id="CP002085">
    <property type="protein sequence ID" value="ADK83727.1"/>
    <property type="molecule type" value="Genomic_DNA"/>
</dbReference>
<dbReference type="RefSeq" id="WP_013257183.1">
    <property type="nucleotide sequence ID" value="NC_014365.1"/>
</dbReference>
<dbReference type="KEGG" id="dbr:Deba_0351"/>
<evidence type="ECO:0000256" key="5">
    <source>
        <dbReference type="HAMAP-Rule" id="MF_00182"/>
    </source>
</evidence>
<evidence type="ECO:0000313" key="9">
    <source>
        <dbReference type="Proteomes" id="UP000009047"/>
    </source>
</evidence>
<organism evidence="8 9">
    <name type="scientific">Desulfarculus baarsii (strain ATCC 33931 / DSM 2075 / LMG 7858 / VKM B-1802 / 2st14)</name>
    <dbReference type="NCBI Taxonomy" id="644282"/>
    <lineage>
        <taxon>Bacteria</taxon>
        <taxon>Pseudomonadati</taxon>
        <taxon>Thermodesulfobacteriota</taxon>
        <taxon>Desulfarculia</taxon>
        <taxon>Desulfarculales</taxon>
        <taxon>Desulfarculaceae</taxon>
        <taxon>Desulfarculus</taxon>
    </lineage>
</organism>
<dbReference type="NCBIfam" id="TIGR00460">
    <property type="entry name" value="fmt"/>
    <property type="match status" value="1"/>
</dbReference>
<dbReference type="AlphaFoldDB" id="E1QDU1"/>
<dbReference type="PANTHER" id="PTHR11138">
    <property type="entry name" value="METHIONYL-TRNA FORMYLTRANSFERASE"/>
    <property type="match status" value="1"/>
</dbReference>
<dbReference type="InterPro" id="IPR036477">
    <property type="entry name" value="Formyl_transf_N_sf"/>
</dbReference>